<evidence type="ECO:0000256" key="3">
    <source>
        <dbReference type="SAM" id="SignalP"/>
    </source>
</evidence>
<dbReference type="Gene3D" id="2.60.120.200">
    <property type="match status" value="2"/>
</dbReference>
<keyword evidence="1 3" id="KW-0732">Signal</keyword>
<accession>A0ABP6TN61</accession>
<keyword evidence="6" id="KW-1185">Reference proteome</keyword>
<sequence length="713" mass="75890">MSGRVRKRRALLGSCLAALVAGTVVPSTAYAAEQVNLPPAVQDLQTEFKDCASGDEPAYVGSPPVLQARLTDPVEDDRIGYPEQLTAEFEIWWSDPDGTEQRRTWTTSPYPVGLVHRTSLPSDIPSDTVISWHVRANDGLAYSPWSSEAPGAACRFVHDDESPAAPVVSSPEYPEETWWSGGVGIYGSFTMDSPSTDVVEYRYTFLGGPSGTVRPAEMGGPATIRYVPLSRGPKTLSVHAMDRAGRIGGRTDYTFYPNAASTPVSRWKLDDEAGSATAAAEAGEAARAGRGVTFGGPAPSGAPLSSTATLDGSRHAFLTTDSPAVDSGGTFAVGAWVRPARDDRSMTVLSQDTASGAAYALALEAPREASASYSFTLGDTKISGGAPEAGEWAYLLGLYDTETGYAQLFVNGHEVGTKTEAVPVRADGAFQIGRILGPHGYRQRWHGEIGDVRAYDRLVVPSEVTDLAHRKPKLLGHWSFSTADDGTTPENGGGASLKLGTGASVYRMSDMCIPDVDPDCTAWPQYPLVGDGHLKLDGESGHASLDSPLVDTGDSFTVGIVVRIAQEDATRPMTVLSQAGEHTDAFKLRYDPARYAWELIMPERDEAGAPETVVTQLTMPDGASGQGTRLAVVYDDATDTVTLYADGYTEAGASAHVRDGWTSDGPFQVGRARTADGWDEHLEGQVDELQAYAGAFEKDDVIGLGWETDPCLC</sequence>
<comment type="caution">
    <text evidence="5">The sequence shown here is derived from an EMBL/GenBank/DDBJ whole genome shotgun (WGS) entry which is preliminary data.</text>
</comment>
<dbReference type="Pfam" id="PF13385">
    <property type="entry name" value="Laminin_G_3"/>
    <property type="match status" value="2"/>
</dbReference>
<dbReference type="InterPro" id="IPR042837">
    <property type="entry name" value="PTX3"/>
</dbReference>
<evidence type="ECO:0000313" key="6">
    <source>
        <dbReference type="Proteomes" id="UP001501455"/>
    </source>
</evidence>
<name>A0ABP6TN61_9ACTN</name>
<evidence type="ECO:0000259" key="4">
    <source>
        <dbReference type="SMART" id="SM00560"/>
    </source>
</evidence>
<proteinExistence type="predicted"/>
<feature type="domain" description="LamG-like jellyroll fold" evidence="4">
    <location>
        <begin position="329"/>
        <end position="462"/>
    </location>
</feature>
<feature type="chain" id="PRO_5046806472" description="LamG-like jellyroll fold domain-containing protein" evidence="3">
    <location>
        <begin position="32"/>
        <end position="713"/>
    </location>
</feature>
<organism evidence="5 6">
    <name type="scientific">Streptomyces prasinosporus</name>
    <dbReference type="NCBI Taxonomy" id="68256"/>
    <lineage>
        <taxon>Bacteria</taxon>
        <taxon>Bacillati</taxon>
        <taxon>Actinomycetota</taxon>
        <taxon>Actinomycetes</taxon>
        <taxon>Kitasatosporales</taxon>
        <taxon>Streptomycetaceae</taxon>
        <taxon>Streptomyces</taxon>
        <taxon>Streptomyces albogriseolus group</taxon>
    </lineage>
</organism>
<reference evidence="6" key="1">
    <citation type="journal article" date="2019" name="Int. J. Syst. Evol. Microbiol.">
        <title>The Global Catalogue of Microorganisms (GCM) 10K type strain sequencing project: providing services to taxonomists for standard genome sequencing and annotation.</title>
        <authorList>
            <consortium name="The Broad Institute Genomics Platform"/>
            <consortium name="The Broad Institute Genome Sequencing Center for Infectious Disease"/>
            <person name="Wu L."/>
            <person name="Ma J."/>
        </authorList>
    </citation>
    <scope>NUCLEOTIDE SEQUENCE [LARGE SCALE GENOMIC DNA]</scope>
    <source>
        <strain evidence="6">JCM 4816</strain>
    </source>
</reference>
<gene>
    <name evidence="5" type="ORF">GCM10019016_033910</name>
</gene>
<dbReference type="PANTHER" id="PTHR46943">
    <property type="entry name" value="PENTRAXIN-RELATED PROTEIN PTX3"/>
    <property type="match status" value="1"/>
</dbReference>
<feature type="domain" description="LamG-like jellyroll fold" evidence="4">
    <location>
        <begin position="554"/>
        <end position="699"/>
    </location>
</feature>
<dbReference type="InterPro" id="IPR013320">
    <property type="entry name" value="ConA-like_dom_sf"/>
</dbReference>
<dbReference type="SUPFAM" id="SSF49899">
    <property type="entry name" value="Concanavalin A-like lectins/glucanases"/>
    <property type="match status" value="2"/>
</dbReference>
<dbReference type="EMBL" id="BAAAXF010000023">
    <property type="protein sequence ID" value="GAA3496290.1"/>
    <property type="molecule type" value="Genomic_DNA"/>
</dbReference>
<protein>
    <recommendedName>
        <fullName evidence="4">LamG-like jellyroll fold domain-containing protein</fullName>
    </recommendedName>
</protein>
<evidence type="ECO:0000256" key="1">
    <source>
        <dbReference type="ARBA" id="ARBA00022729"/>
    </source>
</evidence>
<dbReference type="SMART" id="SM00560">
    <property type="entry name" value="LamGL"/>
    <property type="match status" value="2"/>
</dbReference>
<dbReference type="Proteomes" id="UP001501455">
    <property type="component" value="Unassembled WGS sequence"/>
</dbReference>
<dbReference type="InterPro" id="IPR006558">
    <property type="entry name" value="LamG-like"/>
</dbReference>
<dbReference type="PANTHER" id="PTHR46943:SF1">
    <property type="entry name" value="PENTRAXIN-RELATED PROTEIN PTX3"/>
    <property type="match status" value="1"/>
</dbReference>
<feature type="signal peptide" evidence="3">
    <location>
        <begin position="1"/>
        <end position="31"/>
    </location>
</feature>
<evidence type="ECO:0000313" key="5">
    <source>
        <dbReference type="EMBL" id="GAA3496290.1"/>
    </source>
</evidence>
<keyword evidence="2" id="KW-1015">Disulfide bond</keyword>
<evidence type="ECO:0000256" key="2">
    <source>
        <dbReference type="ARBA" id="ARBA00023157"/>
    </source>
</evidence>